<feature type="transmembrane region" description="Helical" evidence="10">
    <location>
        <begin position="236"/>
        <end position="262"/>
    </location>
</feature>
<dbReference type="KEGG" id="pvt:110090508"/>
<feature type="transmembrane region" description="Helical" evidence="10">
    <location>
        <begin position="74"/>
        <end position="97"/>
    </location>
</feature>
<dbReference type="GO" id="GO:0019957">
    <property type="term" value="F:C-C chemokine binding"/>
    <property type="evidence" value="ECO:0007669"/>
    <property type="project" value="TreeGrafter"/>
</dbReference>
<evidence type="ECO:0000256" key="5">
    <source>
        <dbReference type="ARBA" id="ARBA00023136"/>
    </source>
</evidence>
<evidence type="ECO:0000313" key="13">
    <source>
        <dbReference type="RefSeq" id="XP_020669791.2"/>
    </source>
</evidence>
<dbReference type="PRINTS" id="PR00241">
    <property type="entry name" value="ANGIOTENSINR"/>
</dbReference>
<keyword evidence="6" id="KW-1015">Disulfide bond</keyword>
<feature type="transmembrane region" description="Helical" evidence="10">
    <location>
        <begin position="283"/>
        <end position="306"/>
    </location>
</feature>
<evidence type="ECO:0000256" key="3">
    <source>
        <dbReference type="ARBA" id="ARBA00022989"/>
    </source>
</evidence>
<accession>A0A6J0VAC0</accession>
<evidence type="ECO:0000256" key="10">
    <source>
        <dbReference type="SAM" id="Phobius"/>
    </source>
</evidence>
<dbReference type="PRINTS" id="PR00237">
    <property type="entry name" value="GPCRRHODOPSN"/>
</dbReference>
<keyword evidence="12" id="KW-1185">Reference proteome</keyword>
<dbReference type="PANTHER" id="PTHR10489:SF935">
    <property type="entry name" value="RELAXIN FAMILY PEPTIDE RECEPTOR 3.3A1-RELATED"/>
    <property type="match status" value="1"/>
</dbReference>
<evidence type="ECO:0000256" key="6">
    <source>
        <dbReference type="ARBA" id="ARBA00023157"/>
    </source>
</evidence>
<feature type="transmembrane region" description="Helical" evidence="10">
    <location>
        <begin position="197"/>
        <end position="216"/>
    </location>
</feature>
<evidence type="ECO:0000256" key="4">
    <source>
        <dbReference type="ARBA" id="ARBA00023040"/>
    </source>
</evidence>
<organism evidence="12 13">
    <name type="scientific">Pogona vitticeps</name>
    <name type="common">central bearded dragon</name>
    <dbReference type="NCBI Taxonomy" id="103695"/>
    <lineage>
        <taxon>Eukaryota</taxon>
        <taxon>Metazoa</taxon>
        <taxon>Chordata</taxon>
        <taxon>Craniata</taxon>
        <taxon>Vertebrata</taxon>
        <taxon>Euteleostomi</taxon>
        <taxon>Lepidosauria</taxon>
        <taxon>Squamata</taxon>
        <taxon>Bifurcata</taxon>
        <taxon>Unidentata</taxon>
        <taxon>Episquamata</taxon>
        <taxon>Toxicofera</taxon>
        <taxon>Iguania</taxon>
        <taxon>Acrodonta</taxon>
        <taxon>Agamidae</taxon>
        <taxon>Amphibolurinae</taxon>
        <taxon>Pogona</taxon>
    </lineage>
</organism>
<dbReference type="InterPro" id="IPR050119">
    <property type="entry name" value="CCR1-9-like"/>
</dbReference>
<feature type="domain" description="G-protein coupled receptors family 1 profile" evidence="11">
    <location>
        <begin position="90"/>
        <end position="346"/>
    </location>
</feature>
<dbReference type="PANTHER" id="PTHR10489">
    <property type="entry name" value="CELL ADHESION MOLECULE"/>
    <property type="match status" value="1"/>
</dbReference>
<feature type="transmembrane region" description="Helical" evidence="10">
    <location>
        <begin position="109"/>
        <end position="131"/>
    </location>
</feature>
<comment type="subcellular location">
    <subcellularLocation>
        <location evidence="1">Membrane</location>
        <topology evidence="1">Multi-pass membrane protein</topology>
    </subcellularLocation>
</comment>
<feature type="transmembrane region" description="Helical" evidence="10">
    <location>
        <begin position="151"/>
        <end position="176"/>
    </location>
</feature>
<dbReference type="InterPro" id="IPR017452">
    <property type="entry name" value="GPCR_Rhodpsn_7TM"/>
</dbReference>
<dbReference type="GO" id="GO:0009897">
    <property type="term" value="C:external side of plasma membrane"/>
    <property type="evidence" value="ECO:0007669"/>
    <property type="project" value="TreeGrafter"/>
</dbReference>
<dbReference type="InterPro" id="IPR000276">
    <property type="entry name" value="GPCR_Rhodpsn"/>
</dbReference>
<dbReference type="AlphaFoldDB" id="A0A6J0VAC0"/>
<dbReference type="Pfam" id="PF00001">
    <property type="entry name" value="7tm_1"/>
    <property type="match status" value="1"/>
</dbReference>
<dbReference type="GO" id="GO:0006955">
    <property type="term" value="P:immune response"/>
    <property type="evidence" value="ECO:0007669"/>
    <property type="project" value="TreeGrafter"/>
</dbReference>
<proteinExistence type="predicted"/>
<keyword evidence="8" id="KW-0325">Glycoprotein</keyword>
<keyword evidence="3 10" id="KW-1133">Transmembrane helix</keyword>
<keyword evidence="9" id="KW-0807">Transducer</keyword>
<keyword evidence="4" id="KW-0297">G-protein coupled receptor</keyword>
<evidence type="ECO:0000256" key="1">
    <source>
        <dbReference type="ARBA" id="ARBA00004141"/>
    </source>
</evidence>
<name>A0A6J0VAC0_9SAUR</name>
<dbReference type="InParanoid" id="A0A6J0VAC0"/>
<evidence type="ECO:0000256" key="9">
    <source>
        <dbReference type="ARBA" id="ARBA00023224"/>
    </source>
</evidence>
<evidence type="ECO:0000259" key="11">
    <source>
        <dbReference type="PROSITE" id="PS50262"/>
    </source>
</evidence>
<evidence type="ECO:0000256" key="2">
    <source>
        <dbReference type="ARBA" id="ARBA00022692"/>
    </source>
</evidence>
<keyword evidence="5 10" id="KW-0472">Membrane</keyword>
<dbReference type="GO" id="GO:0007204">
    <property type="term" value="P:positive regulation of cytosolic calcium ion concentration"/>
    <property type="evidence" value="ECO:0007669"/>
    <property type="project" value="TreeGrafter"/>
</dbReference>
<keyword evidence="2 10" id="KW-0812">Transmembrane</keyword>
<protein>
    <submittedName>
        <fullName evidence="13">Relaxin-3 receptor 2</fullName>
    </submittedName>
</protein>
<dbReference type="Gene3D" id="1.20.1070.10">
    <property type="entry name" value="Rhodopsin 7-helix transmembrane proteins"/>
    <property type="match status" value="1"/>
</dbReference>
<dbReference type="GO" id="GO:0060326">
    <property type="term" value="P:cell chemotaxis"/>
    <property type="evidence" value="ECO:0007669"/>
    <property type="project" value="TreeGrafter"/>
</dbReference>
<dbReference type="GO" id="GO:0016493">
    <property type="term" value="F:C-C chemokine receptor activity"/>
    <property type="evidence" value="ECO:0007669"/>
    <property type="project" value="TreeGrafter"/>
</dbReference>
<reference evidence="13" key="1">
    <citation type="submission" date="2025-08" db="UniProtKB">
        <authorList>
            <consortium name="RefSeq"/>
        </authorList>
    </citation>
    <scope>IDENTIFICATION</scope>
</reference>
<dbReference type="Proteomes" id="UP001652642">
    <property type="component" value="Chromosome 15"/>
</dbReference>
<feature type="transmembrane region" description="Helical" evidence="10">
    <location>
        <begin position="326"/>
        <end position="348"/>
    </location>
</feature>
<dbReference type="RefSeq" id="XP_020669791.2">
    <property type="nucleotide sequence ID" value="XM_020814132.2"/>
</dbReference>
<dbReference type="OrthoDB" id="9936726at2759"/>
<keyword evidence="7 13" id="KW-0675">Receptor</keyword>
<dbReference type="GO" id="GO:0019722">
    <property type="term" value="P:calcium-mediated signaling"/>
    <property type="evidence" value="ECO:0007669"/>
    <property type="project" value="TreeGrafter"/>
</dbReference>
<evidence type="ECO:0000313" key="12">
    <source>
        <dbReference type="Proteomes" id="UP001652642"/>
    </source>
</evidence>
<sequence>MSRGSVAEATPPSYPSASPFPFAKMEASGLSETLWNHGSVTDPGLWNGSSEGDFNLEWDDGALGSSDVSFGLRIFITVVYSAVCAGGLLGNGLVMSLMWRQRKRGPMPVINIFVFALAVADFQFSLTLPFWAVETALDYSWVFGQAMCKVIPSFTVLSVYINAFLLTAMSVTRYWSVALAVKGGSRLTSDGAKWVNLALWTLALGATIPTIIYATVVDVAKEKLCIFKFPAPYLLGVYHLLRVVVTFVLPLSIISTSYLLLIRFLGTHHRTGDHSKRQKQVATTIRLIVGGFFLCWFPNHVVTFWGVLVKFKAVSVGKSFYFLHTYIFPLATCLAHSSSCLNPILYCLMRREFRQGMKDIFRRFSSMASSYRPFSYQKPWEDVVVLPLSPAVNARDPQMRGKEDSTFSTILEPGAAVRNLSLEVMPGVETPL</sequence>
<evidence type="ECO:0000256" key="7">
    <source>
        <dbReference type="ARBA" id="ARBA00023170"/>
    </source>
</evidence>
<evidence type="ECO:0000256" key="8">
    <source>
        <dbReference type="ARBA" id="ARBA00023180"/>
    </source>
</evidence>
<dbReference type="SUPFAM" id="SSF81321">
    <property type="entry name" value="Family A G protein-coupled receptor-like"/>
    <property type="match status" value="1"/>
</dbReference>
<gene>
    <name evidence="13" type="primary">RXFP4</name>
</gene>
<dbReference type="CTD" id="339403"/>
<dbReference type="GeneID" id="110090508"/>
<dbReference type="InterPro" id="IPR000248">
    <property type="entry name" value="ATII_rcpt"/>
</dbReference>
<dbReference type="PROSITE" id="PS50262">
    <property type="entry name" value="G_PROTEIN_RECEP_F1_2"/>
    <property type="match status" value="1"/>
</dbReference>